<feature type="transmembrane region" description="Helical" evidence="1">
    <location>
        <begin position="99"/>
        <end position="121"/>
    </location>
</feature>
<name>A0ABS1SFK1_9MICO</name>
<keyword evidence="1" id="KW-1133">Transmembrane helix</keyword>
<dbReference type="EMBL" id="QYAC01000002">
    <property type="protein sequence ID" value="MBL3678812.1"/>
    <property type="molecule type" value="Genomic_DNA"/>
</dbReference>
<sequence>MVDSVLMGMASAAVLLGGSFVVLWLGRASARGALGRNHSVGLRTRWTLASDRAWDAGHRAGAQRVRVAGWGGVIGAVATVASGFLPVAGASENLTNGVITAGILGSSVWLVAWVLAAGMAANRAARAVSERTVSERTATPHSDGT</sequence>
<gene>
    <name evidence="2" type="ORF">D3230_05815</name>
</gene>
<keyword evidence="1" id="KW-0812">Transmembrane</keyword>
<comment type="caution">
    <text evidence="2">The sequence shown here is derived from an EMBL/GenBank/DDBJ whole genome shotgun (WGS) entry which is preliminary data.</text>
</comment>
<keyword evidence="3" id="KW-1185">Reference proteome</keyword>
<feature type="transmembrane region" description="Helical" evidence="1">
    <location>
        <begin position="6"/>
        <end position="26"/>
    </location>
</feature>
<keyword evidence="1" id="KW-0472">Membrane</keyword>
<proteinExistence type="predicted"/>
<evidence type="ECO:0000256" key="1">
    <source>
        <dbReference type="SAM" id="Phobius"/>
    </source>
</evidence>
<accession>A0ABS1SFK1</accession>
<evidence type="ECO:0000313" key="2">
    <source>
        <dbReference type="EMBL" id="MBL3678812.1"/>
    </source>
</evidence>
<dbReference type="InterPro" id="IPR025962">
    <property type="entry name" value="SdpI/YhfL"/>
</dbReference>
<reference evidence="2 3" key="1">
    <citation type="submission" date="2018-09" db="EMBL/GenBank/DDBJ databases">
        <title>Comparative genomics of Leucobacter spp.</title>
        <authorList>
            <person name="Reis A.C."/>
            <person name="Kolvenbach B.A."/>
            <person name="Corvini P.F.X."/>
            <person name="Nunes O.C."/>
        </authorList>
    </citation>
    <scope>NUCLEOTIDE SEQUENCE [LARGE SCALE GENOMIC DNA]</scope>
    <source>
        <strain evidence="2 3">TAN 31504</strain>
    </source>
</reference>
<evidence type="ECO:0000313" key="3">
    <source>
        <dbReference type="Proteomes" id="UP001645859"/>
    </source>
</evidence>
<dbReference type="Proteomes" id="UP001645859">
    <property type="component" value="Unassembled WGS sequence"/>
</dbReference>
<feature type="transmembrane region" description="Helical" evidence="1">
    <location>
        <begin position="67"/>
        <end position="87"/>
    </location>
</feature>
<dbReference type="Pfam" id="PF13630">
    <property type="entry name" value="SdpI"/>
    <property type="match status" value="1"/>
</dbReference>
<organism evidence="2 3">
    <name type="scientific">Leucobacter chromiireducens subsp. solipictus</name>
    <dbReference type="NCBI Taxonomy" id="398235"/>
    <lineage>
        <taxon>Bacteria</taxon>
        <taxon>Bacillati</taxon>
        <taxon>Actinomycetota</taxon>
        <taxon>Actinomycetes</taxon>
        <taxon>Micrococcales</taxon>
        <taxon>Microbacteriaceae</taxon>
        <taxon>Leucobacter</taxon>
    </lineage>
</organism>
<protein>
    <submittedName>
        <fullName evidence="2">SdpI family protein</fullName>
    </submittedName>
</protein>
<dbReference type="RefSeq" id="WP_202344048.1">
    <property type="nucleotide sequence ID" value="NZ_BAAAPI010000008.1"/>
</dbReference>